<gene>
    <name evidence="3" type="ORF">OH76DRAFT_1397059</name>
</gene>
<accession>A0A371DSY8</accession>
<proteinExistence type="predicted"/>
<dbReference type="EMBL" id="KZ857382">
    <property type="protein sequence ID" value="RDX55662.1"/>
    <property type="molecule type" value="Genomic_DNA"/>
</dbReference>
<keyword evidence="2" id="KW-0732">Signal</keyword>
<keyword evidence="4" id="KW-1185">Reference proteome</keyword>
<evidence type="ECO:0000256" key="2">
    <source>
        <dbReference type="SAM" id="SignalP"/>
    </source>
</evidence>
<feature type="chain" id="PRO_5017026446" evidence="2">
    <location>
        <begin position="18"/>
        <end position="77"/>
    </location>
</feature>
<feature type="signal peptide" evidence="2">
    <location>
        <begin position="1"/>
        <end position="17"/>
    </location>
</feature>
<sequence>MVLITAFGLLWFAVLLGWRAMQQRTMSPGDAAGTDLASASRAGRGANTYSEGFTPGRRPYPCSSDSVYCVVEEWTYW</sequence>
<dbReference type="Proteomes" id="UP000256964">
    <property type="component" value="Unassembled WGS sequence"/>
</dbReference>
<reference evidence="3 4" key="1">
    <citation type="journal article" date="2018" name="Biotechnol. Biofuels">
        <title>Integrative visual omics of the white-rot fungus Polyporus brumalis exposes the biotechnological potential of its oxidative enzymes for delignifying raw plant biomass.</title>
        <authorList>
            <person name="Miyauchi S."/>
            <person name="Rancon A."/>
            <person name="Drula E."/>
            <person name="Hage H."/>
            <person name="Chaduli D."/>
            <person name="Favel A."/>
            <person name="Grisel S."/>
            <person name="Henrissat B."/>
            <person name="Herpoel-Gimbert I."/>
            <person name="Ruiz-Duenas F.J."/>
            <person name="Chevret D."/>
            <person name="Hainaut M."/>
            <person name="Lin J."/>
            <person name="Wang M."/>
            <person name="Pangilinan J."/>
            <person name="Lipzen A."/>
            <person name="Lesage-Meessen L."/>
            <person name="Navarro D."/>
            <person name="Riley R."/>
            <person name="Grigoriev I.V."/>
            <person name="Zhou S."/>
            <person name="Raouche S."/>
            <person name="Rosso M.N."/>
        </authorList>
    </citation>
    <scope>NUCLEOTIDE SEQUENCE [LARGE SCALE GENOMIC DNA]</scope>
    <source>
        <strain evidence="3 4">BRFM 1820</strain>
    </source>
</reference>
<name>A0A371DSY8_9APHY</name>
<dbReference type="AlphaFoldDB" id="A0A371DSY8"/>
<feature type="region of interest" description="Disordered" evidence="1">
    <location>
        <begin position="29"/>
        <end position="57"/>
    </location>
</feature>
<evidence type="ECO:0000313" key="3">
    <source>
        <dbReference type="EMBL" id="RDX55662.1"/>
    </source>
</evidence>
<organism evidence="3 4">
    <name type="scientific">Lentinus brumalis</name>
    <dbReference type="NCBI Taxonomy" id="2498619"/>
    <lineage>
        <taxon>Eukaryota</taxon>
        <taxon>Fungi</taxon>
        <taxon>Dikarya</taxon>
        <taxon>Basidiomycota</taxon>
        <taxon>Agaricomycotina</taxon>
        <taxon>Agaricomycetes</taxon>
        <taxon>Polyporales</taxon>
        <taxon>Polyporaceae</taxon>
        <taxon>Lentinus</taxon>
    </lineage>
</organism>
<protein>
    <submittedName>
        <fullName evidence="3">Uncharacterized protein</fullName>
    </submittedName>
</protein>
<evidence type="ECO:0000313" key="4">
    <source>
        <dbReference type="Proteomes" id="UP000256964"/>
    </source>
</evidence>
<dbReference type="OrthoDB" id="3266871at2759"/>
<evidence type="ECO:0000256" key="1">
    <source>
        <dbReference type="SAM" id="MobiDB-lite"/>
    </source>
</evidence>
<dbReference type="STRING" id="139420.A0A371DSY8"/>